<feature type="domain" description="Lin1244/Lin1753-like N-terminal" evidence="1">
    <location>
        <begin position="11"/>
        <end position="103"/>
    </location>
</feature>
<dbReference type="Proteomes" id="UP000757461">
    <property type="component" value="Unassembled WGS sequence"/>
</dbReference>
<dbReference type="InterPro" id="IPR025400">
    <property type="entry name" value="Lin1244/Lin1753-like_N"/>
</dbReference>
<evidence type="ECO:0000313" key="3">
    <source>
        <dbReference type="EMBL" id="MBF1415328.1"/>
    </source>
</evidence>
<dbReference type="AlphaFoldDB" id="A0A930HZQ8"/>
<organism evidence="3 4">
    <name type="scientific">Prevotella histicola</name>
    <dbReference type="NCBI Taxonomy" id="470565"/>
    <lineage>
        <taxon>Bacteria</taxon>
        <taxon>Pseudomonadati</taxon>
        <taxon>Bacteroidota</taxon>
        <taxon>Bacteroidia</taxon>
        <taxon>Bacteroidales</taxon>
        <taxon>Prevotellaceae</taxon>
        <taxon>Prevotella</taxon>
    </lineage>
</organism>
<sequence>MGRAIKQGLEYFPFDIDFFQDIKIRKLIRYQGGKAITVYTLLLCIVYRDGYYTKWDEELPFVISELSGYDEQYIQEVINCCLTVGLFNKNLFETNSILTSKGIQERYVNINRTCKRGASVNEFSCLEKDAEEAITHISKVNIINKEPTSEALTLDDEINELKSAEVWIDNLQALHHMTAEEIRAKLDEFKLQCIADGKMKHEDLSDAKKHFNNWLRIVSNDKDRANSKAGRRGNILKADAKKTYSETF</sequence>
<accession>A0A930HZQ8</accession>
<dbReference type="InterPro" id="IPR057155">
    <property type="entry name" value="DUF7833"/>
</dbReference>
<dbReference type="Pfam" id="PF25200">
    <property type="entry name" value="DUF7833"/>
    <property type="match status" value="1"/>
</dbReference>
<evidence type="ECO:0000313" key="4">
    <source>
        <dbReference type="Proteomes" id="UP000757461"/>
    </source>
</evidence>
<dbReference type="PANTHER" id="PTHR39196:SF1">
    <property type="entry name" value="PRIMOSOME, DNAD SUBUNIT"/>
    <property type="match status" value="1"/>
</dbReference>
<name>A0A930HZQ8_9BACT</name>
<feature type="domain" description="DUF7833" evidence="2">
    <location>
        <begin position="158"/>
        <end position="217"/>
    </location>
</feature>
<comment type="caution">
    <text evidence="3">The sequence shown here is derived from an EMBL/GenBank/DDBJ whole genome shotgun (WGS) entry which is preliminary data.</text>
</comment>
<proteinExistence type="predicted"/>
<evidence type="ECO:0000259" key="1">
    <source>
        <dbReference type="Pfam" id="PF14297"/>
    </source>
</evidence>
<dbReference type="Pfam" id="PF14297">
    <property type="entry name" value="Lin1244_N"/>
    <property type="match status" value="1"/>
</dbReference>
<reference evidence="3" key="1">
    <citation type="submission" date="2020-04" db="EMBL/GenBank/DDBJ databases">
        <title>Deep metagenomics examines the oral microbiome during advanced dental caries in children, revealing novel taxa and co-occurrences with host molecules.</title>
        <authorList>
            <person name="Baker J.L."/>
            <person name="Morton J.T."/>
            <person name="Dinis M."/>
            <person name="Alvarez R."/>
            <person name="Tran N.C."/>
            <person name="Knight R."/>
            <person name="Edlund A."/>
        </authorList>
    </citation>
    <scope>NUCLEOTIDE SEQUENCE</scope>
    <source>
        <strain evidence="3">JCVI_25_bin.9</strain>
    </source>
</reference>
<gene>
    <name evidence="3" type="ORF">HXN33_07080</name>
</gene>
<protein>
    <submittedName>
        <fullName evidence="3">DUF4373 domain-containing protein</fullName>
    </submittedName>
</protein>
<dbReference type="PANTHER" id="PTHR39196">
    <property type="entry name" value="PRIMOSOME, DNAD SUBUNIT"/>
    <property type="match status" value="1"/>
</dbReference>
<dbReference type="EMBL" id="JABZSQ010000123">
    <property type="protein sequence ID" value="MBF1415328.1"/>
    <property type="molecule type" value="Genomic_DNA"/>
</dbReference>
<evidence type="ECO:0000259" key="2">
    <source>
        <dbReference type="Pfam" id="PF25200"/>
    </source>
</evidence>